<feature type="domain" description="Coenzyme F420:L-glutamate ligase-like" evidence="1">
    <location>
        <begin position="6"/>
        <end position="203"/>
    </location>
</feature>
<evidence type="ECO:0000259" key="1">
    <source>
        <dbReference type="Pfam" id="PF01996"/>
    </source>
</evidence>
<reference evidence="2" key="1">
    <citation type="submission" date="2024-01" db="EMBL/GenBank/DDBJ databases">
        <title>Sequencing the genomes of a sandfly, Sergentomyia squamirostris, and its two endosymbionts.</title>
        <authorList>
            <person name="Itokawa K."/>
            <person name="Sanjoba C."/>
        </authorList>
    </citation>
    <scope>NUCLEOTIDE SEQUENCE</scope>
    <source>
        <strain evidence="2">RiSSQ</strain>
    </source>
</reference>
<dbReference type="Gene3D" id="3.30.1330.100">
    <property type="entry name" value="CofE-like"/>
    <property type="match status" value="1"/>
</dbReference>
<accession>A0AAT9G7H4</accession>
<dbReference type="SUPFAM" id="SSF144010">
    <property type="entry name" value="CofE-like"/>
    <property type="match status" value="1"/>
</dbReference>
<dbReference type="Pfam" id="PF01996">
    <property type="entry name" value="F420_ligase"/>
    <property type="match status" value="1"/>
</dbReference>
<proteinExistence type="predicted"/>
<gene>
    <name evidence="2" type="ORF">DMENIID0002_04290</name>
</gene>
<dbReference type="EMBL" id="AP029170">
    <property type="protein sequence ID" value="BFD45783.1"/>
    <property type="molecule type" value="Genomic_DNA"/>
</dbReference>
<dbReference type="PANTHER" id="PTHR47917:SF1">
    <property type="entry name" value="COENZYME F420:L-GLUTAMATE LIGASE"/>
    <property type="match status" value="1"/>
</dbReference>
<organism evidence="2">
    <name type="scientific">Candidatus Tisiphia endosymbiont of Sergentomyia squamirostris</name>
    <dbReference type="NCBI Taxonomy" id="3113639"/>
    <lineage>
        <taxon>Bacteria</taxon>
        <taxon>Pseudomonadati</taxon>
        <taxon>Pseudomonadota</taxon>
        <taxon>Alphaproteobacteria</taxon>
        <taxon>Rickettsiales</taxon>
        <taxon>Rickettsiaceae</taxon>
        <taxon>Rickettsieae</taxon>
        <taxon>Candidatus Tisiphia</taxon>
    </lineage>
</organism>
<protein>
    <submittedName>
        <fullName evidence="2">Folate metabolism gamma-glutamate ligase</fullName>
    </submittedName>
</protein>
<dbReference type="AlphaFoldDB" id="A0AAT9G7H4"/>
<name>A0AAT9G7H4_9RICK</name>
<dbReference type="GO" id="GO:0016874">
    <property type="term" value="F:ligase activity"/>
    <property type="evidence" value="ECO:0007669"/>
    <property type="project" value="UniProtKB-KW"/>
</dbReference>
<dbReference type="PANTHER" id="PTHR47917">
    <property type="match status" value="1"/>
</dbReference>
<keyword evidence="2" id="KW-0436">Ligase</keyword>
<evidence type="ECO:0000313" key="2">
    <source>
        <dbReference type="EMBL" id="BFD45783.1"/>
    </source>
</evidence>
<sequence>MQIHAIKTHKIQYGESLQTILTQYIADLKEGDVVAITSKVISVLEGKFVKKGDIDKYTLILQEADQILETEENRYNIYLTIKNGLLIPSAGIDESNVDGVYVLYPQAVQKTAYWIWQYLRNKHNIRDLGIVITDSHTTIMRRGVTGIALGWCGFSPVYSYIGKHDIYNQSLNVTQINILDSLAGAAVFVMGEGNEQTPITIIKHAPRLTFLDRPPSEEEKLSIVISMEEDLYGPLLKSAKWVG</sequence>
<dbReference type="InterPro" id="IPR002847">
    <property type="entry name" value="F420-0_gamma-glut_ligase-dom"/>
</dbReference>